<protein>
    <submittedName>
        <fullName evidence="4">Uncharacterized protein LOC109130605</fullName>
    </submittedName>
</protein>
<dbReference type="CDD" id="cd01650">
    <property type="entry name" value="RT_nLTR_like"/>
    <property type="match status" value="1"/>
</dbReference>
<evidence type="ECO:0000259" key="2">
    <source>
        <dbReference type="Pfam" id="PF13966"/>
    </source>
</evidence>
<proteinExistence type="predicted"/>
<gene>
    <name evidence="4" type="primary">LOC109130605</name>
</gene>
<dbReference type="InterPro" id="IPR000477">
    <property type="entry name" value="RT_dom"/>
</dbReference>
<reference evidence="4" key="2">
    <citation type="submission" date="2025-08" db="UniProtKB">
        <authorList>
            <consortium name="RefSeq"/>
        </authorList>
    </citation>
    <scope>IDENTIFICATION</scope>
    <source>
        <tissue evidence="4">Leaf</tissue>
    </source>
</reference>
<evidence type="ECO:0000259" key="1">
    <source>
        <dbReference type="Pfam" id="PF00078"/>
    </source>
</evidence>
<dbReference type="InterPro" id="IPR026960">
    <property type="entry name" value="RVT-Znf"/>
</dbReference>
<name>A0ABM1RA30_CAMSA</name>
<dbReference type="RefSeq" id="XP_019095868.1">
    <property type="nucleotide sequence ID" value="XM_019240323.1"/>
</dbReference>
<dbReference type="Proteomes" id="UP000694864">
    <property type="component" value="Chromosome 3"/>
</dbReference>
<dbReference type="InterPro" id="IPR043502">
    <property type="entry name" value="DNA/RNA_pol_sf"/>
</dbReference>
<keyword evidence="3" id="KW-1185">Reference proteome</keyword>
<evidence type="ECO:0000313" key="3">
    <source>
        <dbReference type="Proteomes" id="UP000694864"/>
    </source>
</evidence>
<dbReference type="GeneID" id="109130605"/>
<evidence type="ECO:0000313" key="4">
    <source>
        <dbReference type="RefSeq" id="XP_019095868.1"/>
    </source>
</evidence>
<dbReference type="Pfam" id="PF13966">
    <property type="entry name" value="zf-RVT"/>
    <property type="match status" value="1"/>
</dbReference>
<organism evidence="3 4">
    <name type="scientific">Camelina sativa</name>
    <name type="common">False flax</name>
    <name type="synonym">Myagrum sativum</name>
    <dbReference type="NCBI Taxonomy" id="90675"/>
    <lineage>
        <taxon>Eukaryota</taxon>
        <taxon>Viridiplantae</taxon>
        <taxon>Streptophyta</taxon>
        <taxon>Embryophyta</taxon>
        <taxon>Tracheophyta</taxon>
        <taxon>Spermatophyta</taxon>
        <taxon>Magnoliopsida</taxon>
        <taxon>eudicotyledons</taxon>
        <taxon>Gunneridae</taxon>
        <taxon>Pentapetalae</taxon>
        <taxon>rosids</taxon>
        <taxon>malvids</taxon>
        <taxon>Brassicales</taxon>
        <taxon>Brassicaceae</taxon>
        <taxon>Camelineae</taxon>
        <taxon>Camelina</taxon>
    </lineage>
</organism>
<dbReference type="Pfam" id="PF00078">
    <property type="entry name" value="RVT_1"/>
    <property type="match status" value="1"/>
</dbReference>
<dbReference type="SUPFAM" id="SSF56672">
    <property type="entry name" value="DNA/RNA polymerases"/>
    <property type="match status" value="1"/>
</dbReference>
<sequence length="702" mass="79536">MVDDPLEMSQIAVAHFQSILGPHSLPPIAVSLNWLQSIIQYRCSSELKQTMIKLPTSEEIKRVMFKINGNKAPGPDGFTSNFYKTAWEILGSDVTGSIMHSFIQLSSRRLLKPVFPDLIQKNQTAFIKGRLLVENTLVSADLVNGYQKEKGPKRITIKVDIAKAFDTGDPLSPYLFVLVMNCLSVMLDKAAEEGKFKYHYKCQRLKLTHLCFADDLLIFTDGSLSSVLSVLQVLKSFEEASGLAISLPKTSFFASGLHQPEIDQIKAASGIAHGQLPIRYLGISLCTKKLTLLDCAPLIQRVKTKLNSWSTRTLSFAGRLQMLNTVIAGITNFWCSALVLPKKCIDTLNSLCGMFLWKGCLEGHHSARVAWSTVVTAKSEGGLGIRDLKKWNKACLVKLIWLLFFRSGSIWVAWFKEAVLAGNLSNFWVRKPNSQHSWIAKKLLKIREEAYPWIMVKLGNGRKCRFWSDRWCKLGRMSDSLSGDLSIGIPKSAVLADLWRRGNWRLPPARSEAQVSYQAELSALQLTEEEDSHTWWINDRVKDSHSTGRICSALGEELPSVPWHKIVWTSGGIPKHNFLTWLVVLNRCPTRDRLLQWGLQVDSRCLLCAIGSESRDHLFFNCPYSWSLWSKISRRCNHNSAPSWTGTMNGLINYKGSREARKLLLIAWQALIYFLWTERNHRLHRNCFKPADHLLHQVDQLV</sequence>
<feature type="domain" description="Reverse transcriptase zinc-binding" evidence="2">
    <location>
        <begin position="556"/>
        <end position="629"/>
    </location>
</feature>
<reference evidence="3" key="1">
    <citation type="journal article" date="2014" name="Nat. Commun.">
        <title>The emerging biofuel crop Camelina sativa retains a highly undifferentiated hexaploid genome structure.</title>
        <authorList>
            <person name="Kagale S."/>
            <person name="Koh C."/>
            <person name="Nixon J."/>
            <person name="Bollina V."/>
            <person name="Clarke W.E."/>
            <person name="Tuteja R."/>
            <person name="Spillane C."/>
            <person name="Robinson S.J."/>
            <person name="Links M.G."/>
            <person name="Clarke C."/>
            <person name="Higgins E.E."/>
            <person name="Huebert T."/>
            <person name="Sharpe A.G."/>
            <person name="Parkin I.A."/>
        </authorList>
    </citation>
    <scope>NUCLEOTIDE SEQUENCE [LARGE SCALE GENOMIC DNA]</scope>
    <source>
        <strain evidence="3">cv. DH55</strain>
    </source>
</reference>
<accession>A0ABM1RA30</accession>
<dbReference type="PANTHER" id="PTHR33116:SF80">
    <property type="entry name" value="REVERSE TRANSCRIPTASE ZINC-BINDING DOMAIN-CONTAINING PROTEIN"/>
    <property type="match status" value="1"/>
</dbReference>
<dbReference type="PANTHER" id="PTHR33116">
    <property type="entry name" value="REVERSE TRANSCRIPTASE ZINC-BINDING DOMAIN-CONTAINING PROTEIN-RELATED-RELATED"/>
    <property type="match status" value="1"/>
</dbReference>
<feature type="domain" description="Reverse transcriptase" evidence="1">
    <location>
        <begin position="168"/>
        <end position="284"/>
    </location>
</feature>